<reference evidence="1 2" key="1">
    <citation type="submission" date="2016-11" db="EMBL/GenBank/DDBJ databases">
        <title>The macronuclear genome of Stentor coeruleus: a giant cell with tiny introns.</title>
        <authorList>
            <person name="Slabodnick M."/>
            <person name="Ruby J.G."/>
            <person name="Reiff S.B."/>
            <person name="Swart E.C."/>
            <person name="Gosai S."/>
            <person name="Prabakaran S."/>
            <person name="Witkowska E."/>
            <person name="Larue G.E."/>
            <person name="Fisher S."/>
            <person name="Freeman R.M."/>
            <person name="Gunawardena J."/>
            <person name="Chu W."/>
            <person name="Stover N.A."/>
            <person name="Gregory B.D."/>
            <person name="Nowacki M."/>
            <person name="Derisi J."/>
            <person name="Roy S.W."/>
            <person name="Marshall W.F."/>
            <person name="Sood P."/>
        </authorList>
    </citation>
    <scope>NUCLEOTIDE SEQUENCE [LARGE SCALE GENOMIC DNA]</scope>
    <source>
        <strain evidence="1">WM001</strain>
    </source>
</reference>
<proteinExistence type="predicted"/>
<keyword evidence="2" id="KW-1185">Reference proteome</keyword>
<organism evidence="1 2">
    <name type="scientific">Stentor coeruleus</name>
    <dbReference type="NCBI Taxonomy" id="5963"/>
    <lineage>
        <taxon>Eukaryota</taxon>
        <taxon>Sar</taxon>
        <taxon>Alveolata</taxon>
        <taxon>Ciliophora</taxon>
        <taxon>Postciliodesmatophora</taxon>
        <taxon>Heterotrichea</taxon>
        <taxon>Heterotrichida</taxon>
        <taxon>Stentoridae</taxon>
        <taxon>Stentor</taxon>
    </lineage>
</organism>
<evidence type="ECO:0000313" key="1">
    <source>
        <dbReference type="EMBL" id="OMJ84204.1"/>
    </source>
</evidence>
<evidence type="ECO:0000313" key="2">
    <source>
        <dbReference type="Proteomes" id="UP000187209"/>
    </source>
</evidence>
<dbReference type="EMBL" id="MPUH01000277">
    <property type="protein sequence ID" value="OMJ84204.1"/>
    <property type="molecule type" value="Genomic_DNA"/>
</dbReference>
<name>A0A1R2C599_9CILI</name>
<gene>
    <name evidence="1" type="ORF">SteCoe_14759</name>
</gene>
<accession>A0A1R2C599</accession>
<comment type="caution">
    <text evidence="1">The sequence shown here is derived from an EMBL/GenBank/DDBJ whole genome shotgun (WGS) entry which is preliminary data.</text>
</comment>
<dbReference type="AlphaFoldDB" id="A0A1R2C599"/>
<protein>
    <submittedName>
        <fullName evidence="1">Uncharacterized protein</fullName>
    </submittedName>
</protein>
<dbReference type="Proteomes" id="UP000187209">
    <property type="component" value="Unassembled WGS sequence"/>
</dbReference>
<sequence length="93" mass="10951">MDFEKLDFKDVIKKKKYTNKSDIVYDQMQKDLIVTKWQKSAVRSAIKAALIEKKLMKLLSDPKLTNKDLARILRECVTFEPVQKFLSLRDSKD</sequence>